<evidence type="ECO:0000313" key="8">
    <source>
        <dbReference type="EMBL" id="KAF0724351.1"/>
    </source>
</evidence>
<dbReference type="PANTHER" id="PTHR13563">
    <property type="entry name" value="TRNA (GUANINE-9-) METHYLTRANSFERASE"/>
    <property type="match status" value="1"/>
</dbReference>
<dbReference type="EC" id="2.1.1.221" evidence="1"/>
<dbReference type="CDD" id="cd18089">
    <property type="entry name" value="SPOUT_Trm10-like"/>
    <property type="match status" value="1"/>
</dbReference>
<keyword evidence="2" id="KW-0489">Methyltransferase</keyword>
<organism evidence="8 9">
    <name type="scientific">Aphanomyces euteiches</name>
    <dbReference type="NCBI Taxonomy" id="100861"/>
    <lineage>
        <taxon>Eukaryota</taxon>
        <taxon>Sar</taxon>
        <taxon>Stramenopiles</taxon>
        <taxon>Oomycota</taxon>
        <taxon>Saprolegniomycetes</taxon>
        <taxon>Saprolegniales</taxon>
        <taxon>Verrucalvaceae</taxon>
        <taxon>Aphanomyces</taxon>
    </lineage>
</organism>
<dbReference type="InterPro" id="IPR007356">
    <property type="entry name" value="tRNA_m1G_MeTrfase_euk"/>
</dbReference>
<evidence type="ECO:0000256" key="6">
    <source>
        <dbReference type="SAM" id="MobiDB-lite"/>
    </source>
</evidence>
<dbReference type="FunFam" id="3.40.1280.30:FF:000001">
    <property type="entry name" value="tRNA methyltransferase 10 homolog A"/>
    <property type="match status" value="1"/>
</dbReference>
<evidence type="ECO:0000259" key="7">
    <source>
        <dbReference type="PROSITE" id="PS51675"/>
    </source>
</evidence>
<accession>A0A6G0WDF1</accession>
<sequence>MEADAATSAHDAVSENNDSGNDSGNEIGVEMNPATTSSSSEVHPKLGKKALRRQKREQLWISVKERKKRKKEEAKASRPPVVEAPLDMSEAAVLMRKERSIMKRESFLMRVNEGASIVIDCGFDNAMTSREMKSLSQQVMFSYGANKRSESPASVFLTSLRGELESNMRNIAGFSTWLGFTATAQSYMDVFHKDRLVYLTADSPNVITDLDVNKVYIIGGIVDRNRLKGATYEKAQQQGIATAKLPLDQVLEMGQSTRVLTVNHVFQILVNYMTVRDWTQATLSALPGRKGAQAKS</sequence>
<dbReference type="GO" id="GO:0005634">
    <property type="term" value="C:nucleus"/>
    <property type="evidence" value="ECO:0007669"/>
    <property type="project" value="TreeGrafter"/>
</dbReference>
<reference evidence="8 9" key="1">
    <citation type="submission" date="2019-07" db="EMBL/GenBank/DDBJ databases">
        <title>Genomics analysis of Aphanomyces spp. identifies a new class of oomycete effector associated with host adaptation.</title>
        <authorList>
            <person name="Gaulin E."/>
        </authorList>
    </citation>
    <scope>NUCLEOTIDE SEQUENCE [LARGE SCALE GENOMIC DNA]</scope>
    <source>
        <strain evidence="8 9">ATCC 201684</strain>
    </source>
</reference>
<comment type="caution">
    <text evidence="8">The sequence shown here is derived from an EMBL/GenBank/DDBJ whole genome shotgun (WGS) entry which is preliminary data.</text>
</comment>
<evidence type="ECO:0000313" key="9">
    <source>
        <dbReference type="Proteomes" id="UP000481153"/>
    </source>
</evidence>
<dbReference type="Gene3D" id="3.40.1280.30">
    <property type="match status" value="1"/>
</dbReference>
<feature type="domain" description="SAM-dependent MTase TRM10-type" evidence="7">
    <location>
        <begin position="103"/>
        <end position="293"/>
    </location>
</feature>
<evidence type="ECO:0000256" key="1">
    <source>
        <dbReference type="ARBA" id="ARBA00012797"/>
    </source>
</evidence>
<dbReference type="EMBL" id="VJMJ01000273">
    <property type="protein sequence ID" value="KAF0724351.1"/>
    <property type="molecule type" value="Genomic_DNA"/>
</dbReference>
<dbReference type="Proteomes" id="UP000481153">
    <property type="component" value="Unassembled WGS sequence"/>
</dbReference>
<dbReference type="GO" id="GO:0000049">
    <property type="term" value="F:tRNA binding"/>
    <property type="evidence" value="ECO:0007669"/>
    <property type="project" value="TreeGrafter"/>
</dbReference>
<evidence type="ECO:0000256" key="3">
    <source>
        <dbReference type="ARBA" id="ARBA00022679"/>
    </source>
</evidence>
<evidence type="ECO:0000256" key="5">
    <source>
        <dbReference type="ARBA" id="ARBA00048434"/>
    </source>
</evidence>
<dbReference type="AlphaFoldDB" id="A0A6G0WDF1"/>
<keyword evidence="9" id="KW-1185">Reference proteome</keyword>
<dbReference type="GO" id="GO:0002939">
    <property type="term" value="P:tRNA N1-guanine methylation"/>
    <property type="evidence" value="ECO:0007669"/>
    <property type="project" value="TreeGrafter"/>
</dbReference>
<evidence type="ECO:0000256" key="4">
    <source>
        <dbReference type="ARBA" id="ARBA00022691"/>
    </source>
</evidence>
<dbReference type="VEuPathDB" id="FungiDB:AeMF1_021454"/>
<dbReference type="InterPro" id="IPR028564">
    <property type="entry name" value="MT_TRM10-typ"/>
</dbReference>
<name>A0A6G0WDF1_9STRA</name>
<dbReference type="PANTHER" id="PTHR13563:SF13">
    <property type="entry name" value="TRNA METHYLTRANSFERASE 10 HOMOLOG A"/>
    <property type="match status" value="1"/>
</dbReference>
<comment type="catalytic activity">
    <reaction evidence="5">
        <text>guanosine(9) in tRNA + S-adenosyl-L-methionine = N(1)-methylguanosine(9) in tRNA + S-adenosyl-L-homocysteine + H(+)</text>
        <dbReference type="Rhea" id="RHEA:43156"/>
        <dbReference type="Rhea" id="RHEA-COMP:10367"/>
        <dbReference type="Rhea" id="RHEA-COMP:10368"/>
        <dbReference type="ChEBI" id="CHEBI:15378"/>
        <dbReference type="ChEBI" id="CHEBI:57856"/>
        <dbReference type="ChEBI" id="CHEBI:59789"/>
        <dbReference type="ChEBI" id="CHEBI:73542"/>
        <dbReference type="ChEBI" id="CHEBI:74269"/>
        <dbReference type="EC" id="2.1.1.221"/>
    </reaction>
</comment>
<feature type="region of interest" description="Disordered" evidence="6">
    <location>
        <begin position="1"/>
        <end position="80"/>
    </location>
</feature>
<evidence type="ECO:0000256" key="2">
    <source>
        <dbReference type="ARBA" id="ARBA00022603"/>
    </source>
</evidence>
<feature type="compositionally biased region" description="Low complexity" evidence="6">
    <location>
        <begin position="14"/>
        <end position="26"/>
    </location>
</feature>
<protein>
    <recommendedName>
        <fullName evidence="1">tRNA (guanine(9)-N(1))-methyltransferase</fullName>
        <ecNumber evidence="1">2.1.1.221</ecNumber>
    </recommendedName>
</protein>
<keyword evidence="4" id="KW-0949">S-adenosyl-L-methionine</keyword>
<gene>
    <name evidence="8" type="ORF">Ae201684_017012</name>
</gene>
<feature type="compositionally biased region" description="Basic residues" evidence="6">
    <location>
        <begin position="45"/>
        <end position="55"/>
    </location>
</feature>
<dbReference type="PROSITE" id="PS51675">
    <property type="entry name" value="SAM_MT_TRM10"/>
    <property type="match status" value="1"/>
</dbReference>
<dbReference type="GO" id="GO:0052905">
    <property type="term" value="F:tRNA (guanosine(9)-N1)-methyltransferase activity"/>
    <property type="evidence" value="ECO:0007669"/>
    <property type="project" value="UniProtKB-EC"/>
</dbReference>
<proteinExistence type="predicted"/>
<dbReference type="InterPro" id="IPR038459">
    <property type="entry name" value="MT_TRM10-typ_sf"/>
</dbReference>
<keyword evidence="3" id="KW-0808">Transferase</keyword>